<sequence>MAEGHFNLSHSWVSFENHMGRPMRRLQSRESHMNPLPAQGRNHSEAPRMRFPPATSRQSVVHELLPRRHLYPIPSMTFVVDSIRFVSVREILIANGEKSAGEQNNGGPLSSTVALSIYTLLRSFVEAELELLPLRLSPTSFGFLLACKMNYVNRVWMAATVAVAQSHTDHGFKWNSGMRSFQMGKGGIEAAVSRPLSTLSGFEFESLPGEEGRRLADESLQKAMYLTCWGQS</sequence>
<comment type="caution">
    <text evidence="1">The sequence shown here is derived from an EMBL/GenBank/DDBJ whole genome shotgun (WGS) entry which is preliminary data.</text>
</comment>
<keyword evidence="2" id="KW-1185">Reference proteome</keyword>
<organism evidence="1 2">
    <name type="scientific">Aristolochia fimbriata</name>
    <name type="common">White veined hardy Dutchman's pipe vine</name>
    <dbReference type="NCBI Taxonomy" id="158543"/>
    <lineage>
        <taxon>Eukaryota</taxon>
        <taxon>Viridiplantae</taxon>
        <taxon>Streptophyta</taxon>
        <taxon>Embryophyta</taxon>
        <taxon>Tracheophyta</taxon>
        <taxon>Spermatophyta</taxon>
        <taxon>Magnoliopsida</taxon>
        <taxon>Magnoliidae</taxon>
        <taxon>Piperales</taxon>
        <taxon>Aristolochiaceae</taxon>
        <taxon>Aristolochia</taxon>
    </lineage>
</organism>
<protein>
    <submittedName>
        <fullName evidence="1">Uncharacterized protein</fullName>
    </submittedName>
</protein>
<evidence type="ECO:0000313" key="1">
    <source>
        <dbReference type="EMBL" id="KAG9452779.1"/>
    </source>
</evidence>
<reference evidence="1 2" key="1">
    <citation type="submission" date="2021-07" db="EMBL/GenBank/DDBJ databases">
        <title>The Aristolochia fimbriata genome: insights into angiosperm evolution, floral development and chemical biosynthesis.</title>
        <authorList>
            <person name="Jiao Y."/>
        </authorList>
    </citation>
    <scope>NUCLEOTIDE SEQUENCE [LARGE SCALE GENOMIC DNA]</scope>
    <source>
        <strain evidence="1">IBCAS-2021</strain>
        <tissue evidence="1">Leaf</tissue>
    </source>
</reference>
<dbReference type="AlphaFoldDB" id="A0AAV7EWB1"/>
<accession>A0AAV7EWB1</accession>
<dbReference type="Proteomes" id="UP000825729">
    <property type="component" value="Unassembled WGS sequence"/>
</dbReference>
<proteinExistence type="predicted"/>
<name>A0AAV7EWB1_ARIFI</name>
<gene>
    <name evidence="1" type="ORF">H6P81_005683</name>
</gene>
<dbReference type="EMBL" id="JAINDJ010000003">
    <property type="protein sequence ID" value="KAG9452779.1"/>
    <property type="molecule type" value="Genomic_DNA"/>
</dbReference>
<dbReference type="InterPro" id="IPR022251">
    <property type="entry name" value="DUF3774_wound-induced"/>
</dbReference>
<dbReference type="Pfam" id="PF12609">
    <property type="entry name" value="DUF3774"/>
    <property type="match status" value="1"/>
</dbReference>
<dbReference type="PANTHER" id="PTHR33090">
    <property type="entry name" value="DUF3774 DOMAIN PROTEIN-RELATED"/>
    <property type="match status" value="1"/>
</dbReference>
<evidence type="ECO:0000313" key="2">
    <source>
        <dbReference type="Proteomes" id="UP000825729"/>
    </source>
</evidence>